<dbReference type="Proteomes" id="UP001487740">
    <property type="component" value="Unassembled WGS sequence"/>
</dbReference>
<sequence>MHERFHKQAFSASTFHPRHPRHINSPQSMLLMQQQQEAQAAFLAVPVKSRQDQLNSPMDLQLQQQQMMAELLRTRQEATNESYQETVSTVGQFVVVPSVASQGNTATTTEQ</sequence>
<dbReference type="EMBL" id="JARAKH010000012">
    <property type="protein sequence ID" value="KAK8398765.1"/>
    <property type="molecule type" value="Genomic_DNA"/>
</dbReference>
<feature type="region of interest" description="Disordered" evidence="1">
    <location>
        <begin position="1"/>
        <end position="24"/>
    </location>
</feature>
<proteinExistence type="predicted"/>
<organism evidence="2 3">
    <name type="scientific">Scylla paramamosain</name>
    <name type="common">Mud crab</name>
    <dbReference type="NCBI Taxonomy" id="85552"/>
    <lineage>
        <taxon>Eukaryota</taxon>
        <taxon>Metazoa</taxon>
        <taxon>Ecdysozoa</taxon>
        <taxon>Arthropoda</taxon>
        <taxon>Crustacea</taxon>
        <taxon>Multicrustacea</taxon>
        <taxon>Malacostraca</taxon>
        <taxon>Eumalacostraca</taxon>
        <taxon>Eucarida</taxon>
        <taxon>Decapoda</taxon>
        <taxon>Pleocyemata</taxon>
        <taxon>Brachyura</taxon>
        <taxon>Eubrachyura</taxon>
        <taxon>Portunoidea</taxon>
        <taxon>Portunidae</taxon>
        <taxon>Portuninae</taxon>
        <taxon>Scylla</taxon>
    </lineage>
</organism>
<name>A0AAW0UGK1_SCYPA</name>
<evidence type="ECO:0000313" key="2">
    <source>
        <dbReference type="EMBL" id="KAK8398765.1"/>
    </source>
</evidence>
<gene>
    <name evidence="2" type="ORF">O3P69_004099</name>
</gene>
<evidence type="ECO:0000313" key="3">
    <source>
        <dbReference type="Proteomes" id="UP001487740"/>
    </source>
</evidence>
<keyword evidence="3" id="KW-1185">Reference proteome</keyword>
<accession>A0AAW0UGK1</accession>
<reference evidence="2 3" key="1">
    <citation type="submission" date="2023-03" db="EMBL/GenBank/DDBJ databases">
        <title>High-quality genome of Scylla paramamosain provides insights in environmental adaptation.</title>
        <authorList>
            <person name="Zhang L."/>
        </authorList>
    </citation>
    <scope>NUCLEOTIDE SEQUENCE [LARGE SCALE GENOMIC DNA]</scope>
    <source>
        <strain evidence="2">LZ_2023a</strain>
        <tissue evidence="2">Muscle</tissue>
    </source>
</reference>
<comment type="caution">
    <text evidence="2">The sequence shown here is derived from an EMBL/GenBank/DDBJ whole genome shotgun (WGS) entry which is preliminary data.</text>
</comment>
<dbReference type="AlphaFoldDB" id="A0AAW0UGK1"/>
<protein>
    <submittedName>
        <fullName evidence="2">Uncharacterized protein</fullName>
    </submittedName>
</protein>
<evidence type="ECO:0000256" key="1">
    <source>
        <dbReference type="SAM" id="MobiDB-lite"/>
    </source>
</evidence>